<evidence type="ECO:0000259" key="4">
    <source>
        <dbReference type="PROSITE" id="PS51294"/>
    </source>
</evidence>
<evidence type="ECO:0000256" key="2">
    <source>
        <dbReference type="SAM" id="MobiDB-lite"/>
    </source>
</evidence>
<feature type="region of interest" description="Disordered" evidence="2">
    <location>
        <begin position="1"/>
        <end position="38"/>
    </location>
</feature>
<dbReference type="PROSITE" id="PS51294">
    <property type="entry name" value="HTH_MYB"/>
    <property type="match status" value="1"/>
</dbReference>
<dbReference type="SMART" id="SM00717">
    <property type="entry name" value="SANT"/>
    <property type="match status" value="1"/>
</dbReference>
<dbReference type="InterPro" id="IPR017930">
    <property type="entry name" value="Myb_dom"/>
</dbReference>
<dbReference type="Gene3D" id="1.10.246.220">
    <property type="match status" value="1"/>
</dbReference>
<dbReference type="OrthoDB" id="2020981at2759"/>
<dbReference type="OMA" id="MQDFPGC"/>
<reference evidence="5" key="1">
    <citation type="submission" date="2018-08" db="EMBL/GenBank/DDBJ databases">
        <authorList>
            <person name="Rossello M."/>
        </authorList>
    </citation>
    <scope>NUCLEOTIDE SEQUENCE [LARGE SCALE GENOMIC DNA]</scope>
    <source>
        <strain evidence="5">cv. Chinese Spring</strain>
    </source>
</reference>
<name>A0A3B6H7G5_WHEAT</name>
<gene>
    <name evidence="5" type="primary">LOC123080999</name>
</gene>
<feature type="compositionally biased region" description="Polar residues" evidence="2">
    <location>
        <begin position="207"/>
        <end position="226"/>
    </location>
</feature>
<dbReference type="GO" id="GO:0042162">
    <property type="term" value="F:telomeric DNA binding"/>
    <property type="evidence" value="ECO:0007669"/>
    <property type="project" value="UniProtKB-ARBA"/>
</dbReference>
<dbReference type="SUPFAM" id="SSF54236">
    <property type="entry name" value="Ubiquitin-like"/>
    <property type="match status" value="1"/>
</dbReference>
<feature type="region of interest" description="Disordered" evidence="2">
    <location>
        <begin position="196"/>
        <end position="226"/>
    </location>
</feature>
<dbReference type="InterPro" id="IPR001005">
    <property type="entry name" value="SANT/Myb"/>
</dbReference>
<keyword evidence="6" id="KW-1185">Reference proteome</keyword>
<proteinExistence type="predicted"/>
<dbReference type="EnsemblPlants" id="TraesCS3D02G533700.2">
    <property type="protein sequence ID" value="TraesCS3D02G533700.2"/>
    <property type="gene ID" value="TraesCS3D02G533700"/>
</dbReference>
<dbReference type="InterPro" id="IPR029071">
    <property type="entry name" value="Ubiquitin-like_domsf"/>
</dbReference>
<evidence type="ECO:0000313" key="6">
    <source>
        <dbReference type="Proteomes" id="UP000019116"/>
    </source>
</evidence>
<keyword evidence="1" id="KW-0238">DNA-binding</keyword>
<dbReference type="Gramene" id="TraesARI3D03G02037360.1">
    <property type="protein sequence ID" value="TraesARI3D03G02037360.1"/>
    <property type="gene ID" value="TraesARI3D03G02037360"/>
</dbReference>
<evidence type="ECO:0000256" key="1">
    <source>
        <dbReference type="ARBA" id="ARBA00023125"/>
    </source>
</evidence>
<dbReference type="InterPro" id="IPR031105">
    <property type="entry name" value="TRP_plant"/>
</dbReference>
<evidence type="ECO:0000259" key="3">
    <source>
        <dbReference type="PROSITE" id="PS50090"/>
    </source>
</evidence>
<dbReference type="CDD" id="cd11660">
    <property type="entry name" value="SANT_TRF"/>
    <property type="match status" value="1"/>
</dbReference>
<dbReference type="InterPro" id="IPR057625">
    <property type="entry name" value="TPR1-6-like_ubiquitin"/>
</dbReference>
<dbReference type="PANTHER" id="PTHR21717">
    <property type="entry name" value="TELOMERIC REPEAT BINDING PROTEIN"/>
    <property type="match status" value="1"/>
</dbReference>
<feature type="compositionally biased region" description="Basic and acidic residues" evidence="2">
    <location>
        <begin position="1"/>
        <end position="11"/>
    </location>
</feature>
<dbReference type="Gramene" id="TraesJUL3D03G02019440.1">
    <property type="protein sequence ID" value="TraesJUL3D03G02019440.1"/>
    <property type="gene ID" value="TraesJUL3D03G02019440"/>
</dbReference>
<dbReference type="InterPro" id="IPR009057">
    <property type="entry name" value="Homeodomain-like_sf"/>
</dbReference>
<dbReference type="Proteomes" id="UP000019116">
    <property type="component" value="Chromosome 3D"/>
</dbReference>
<evidence type="ECO:0000313" key="5">
    <source>
        <dbReference type="EnsemblPlants" id="TraesCS3D02G533700.2"/>
    </source>
</evidence>
<dbReference type="Pfam" id="PF23603">
    <property type="entry name" value="Ubiquitin_TPR1"/>
    <property type="match status" value="1"/>
</dbReference>
<dbReference type="PANTHER" id="PTHR21717:SF61">
    <property type="match status" value="1"/>
</dbReference>
<dbReference type="Gramene" id="TraesCS3D03G1179800.4">
    <property type="protein sequence ID" value="TraesCS3D03G1179800.4.CDS"/>
    <property type="gene ID" value="TraesCS3D03G1179800"/>
</dbReference>
<dbReference type="CDD" id="cd17039">
    <property type="entry name" value="Ubl_ubiquitin_like"/>
    <property type="match status" value="1"/>
</dbReference>
<dbReference type="PROSITE" id="PS50090">
    <property type="entry name" value="MYB_LIKE"/>
    <property type="match status" value="1"/>
</dbReference>
<dbReference type="Gramene" id="TraesMAC3D03G02001200.1">
    <property type="protein sequence ID" value="TraesMAC3D03G02001200.1"/>
    <property type="gene ID" value="TraesMAC3D03G02001200"/>
</dbReference>
<dbReference type="SUPFAM" id="SSF46689">
    <property type="entry name" value="Homeodomain-like"/>
    <property type="match status" value="1"/>
</dbReference>
<accession>A0A3B6H7G5</accession>
<feature type="domain" description="Myb-like" evidence="3">
    <location>
        <begin position="506"/>
        <end position="561"/>
    </location>
</feature>
<organism evidence="5">
    <name type="scientific">Triticum aestivum</name>
    <name type="common">Wheat</name>
    <dbReference type="NCBI Taxonomy" id="4565"/>
    <lineage>
        <taxon>Eukaryota</taxon>
        <taxon>Viridiplantae</taxon>
        <taxon>Streptophyta</taxon>
        <taxon>Embryophyta</taxon>
        <taxon>Tracheophyta</taxon>
        <taxon>Spermatophyta</taxon>
        <taxon>Magnoliopsida</taxon>
        <taxon>Liliopsida</taxon>
        <taxon>Poales</taxon>
        <taxon>Poaceae</taxon>
        <taxon>BOP clade</taxon>
        <taxon>Pooideae</taxon>
        <taxon>Triticodae</taxon>
        <taxon>Triticeae</taxon>
        <taxon>Triticinae</taxon>
        <taxon>Triticum</taxon>
    </lineage>
</organism>
<dbReference type="AlphaFoldDB" id="A0A3B6H7G5"/>
<dbReference type="Gramene" id="TraesCS3D02G533700.2">
    <property type="protein sequence ID" value="TraesCS3D02G533700.2"/>
    <property type="gene ID" value="TraesCS3D02G533700"/>
</dbReference>
<dbReference type="SMR" id="A0A3B6H7G5"/>
<protein>
    <submittedName>
        <fullName evidence="5">Uncharacterized protein</fullName>
    </submittedName>
</protein>
<sequence>MVVRKRLDYGSRGHQVPAMPRVPSSARGKRSARRKKDEMSPFDLLATVAGTLLVDHENSSNAPSINAAALTYARKRKSVKAEQYDDVPSLKSIAVENCIAGSGGVCASPRQANICLAENSSTRNECGSSRSLEATNQVQVQQPMDGDTTALYSLVSSVDLDGRPPALVSSDSSSGVPLCIHEKDRTTSPLCHAEARHAADRDDDENSSGCTHPCTTGNNKSYMPQYTGDSRIRKMFASKIRKAARNKMCGEMSNKGSKLNLCGKKISTTRQRVQRAMFKRQKPVRRHFTPSSAKGILTEASGASFSVEGQNPLCGSEDYNVKLRIKSFTIPELFIEIPENATVGSLKRTVMDVVTSIIESGLRVGVLLQGKSIQDDNKTLRQARICHGENLENIDFTLECEAGQNSSPGVRIPEEMDFHGADAMKPLAMVKCEEPFSETKAGYNSQQRVQASPNRVQSEHGSVHSLFETTAHEASASSQAIVPVASPSSEALAIVPVCKSKRPVIGQRRIRRPFSLPEVEALVEAVEQLGTGRWRDVKMLAFDNTDHRTYVDLKDKWKTLVHTASISPQQRRGEPVPQGLLDRVLAAQAYWSQQQQQQLSGKASGQGCSSSC</sequence>
<reference evidence="5" key="2">
    <citation type="submission" date="2018-10" db="UniProtKB">
        <authorList>
            <consortium name="EnsemblPlants"/>
        </authorList>
    </citation>
    <scope>IDENTIFICATION</scope>
</reference>
<feature type="domain" description="HTH myb-type" evidence="4">
    <location>
        <begin position="506"/>
        <end position="565"/>
    </location>
</feature>